<evidence type="ECO:0000259" key="1">
    <source>
        <dbReference type="Pfam" id="PF13240"/>
    </source>
</evidence>
<name>A0A6L5XAQ9_9FIRM</name>
<dbReference type="AlphaFoldDB" id="A0A6L5XAQ9"/>
<sequence>MPMDVITTLLQMAGEESSVIRKTAIMDAVNAVEKQREYPGRRTFKCPVCGADILLTDVFCRHCGQRLPSSKDMWRTL</sequence>
<reference evidence="2 3" key="1">
    <citation type="submission" date="2019-08" db="EMBL/GenBank/DDBJ databases">
        <title>In-depth cultivation of the pig gut microbiome towards novel bacterial diversity and tailored functional studies.</title>
        <authorList>
            <person name="Wylensek D."/>
            <person name="Hitch T.C.A."/>
            <person name="Clavel T."/>
        </authorList>
    </citation>
    <scope>NUCLEOTIDE SEQUENCE [LARGE SCALE GENOMIC DNA]</scope>
    <source>
        <strain evidence="2 3">Oil+RF-744-WCA-WT-11</strain>
    </source>
</reference>
<feature type="domain" description="Zinc-ribbon" evidence="1">
    <location>
        <begin position="45"/>
        <end position="67"/>
    </location>
</feature>
<dbReference type="InterPro" id="IPR026870">
    <property type="entry name" value="Zinc_ribbon_dom"/>
</dbReference>
<dbReference type="Proteomes" id="UP000481852">
    <property type="component" value="Unassembled WGS sequence"/>
</dbReference>
<evidence type="ECO:0000313" key="3">
    <source>
        <dbReference type="Proteomes" id="UP000481852"/>
    </source>
</evidence>
<organism evidence="2 3">
    <name type="scientific">Porcincola intestinalis</name>
    <dbReference type="NCBI Taxonomy" id="2606632"/>
    <lineage>
        <taxon>Bacteria</taxon>
        <taxon>Bacillati</taxon>
        <taxon>Bacillota</taxon>
        <taxon>Clostridia</taxon>
        <taxon>Lachnospirales</taxon>
        <taxon>Lachnospiraceae</taxon>
        <taxon>Porcincola</taxon>
    </lineage>
</organism>
<keyword evidence="3" id="KW-1185">Reference proteome</keyword>
<proteinExistence type="predicted"/>
<protein>
    <submittedName>
        <fullName evidence="2">Zinc ribbon domain-containing protein</fullName>
    </submittedName>
</protein>
<gene>
    <name evidence="2" type="ORF">FYJ35_14030</name>
</gene>
<dbReference type="Pfam" id="PF13240">
    <property type="entry name" value="Zn_Ribbon_1"/>
    <property type="match status" value="1"/>
</dbReference>
<accession>A0A6L5XAQ9</accession>
<comment type="caution">
    <text evidence="2">The sequence shown here is derived from an EMBL/GenBank/DDBJ whole genome shotgun (WGS) entry which is preliminary data.</text>
</comment>
<dbReference type="EMBL" id="VULZ01000024">
    <property type="protein sequence ID" value="MSS16126.1"/>
    <property type="molecule type" value="Genomic_DNA"/>
</dbReference>
<evidence type="ECO:0000313" key="2">
    <source>
        <dbReference type="EMBL" id="MSS16126.1"/>
    </source>
</evidence>